<proteinExistence type="predicted"/>
<dbReference type="PROSITE" id="PS50088">
    <property type="entry name" value="ANK_REPEAT"/>
    <property type="match status" value="1"/>
</dbReference>
<feature type="compositionally biased region" description="Pro residues" evidence="4">
    <location>
        <begin position="137"/>
        <end position="166"/>
    </location>
</feature>
<dbReference type="STRING" id="4615.A0A199W2D2"/>
<evidence type="ECO:0000256" key="4">
    <source>
        <dbReference type="SAM" id="MobiDB-lite"/>
    </source>
</evidence>
<accession>A0A199W2D2</accession>
<dbReference type="InterPro" id="IPR002110">
    <property type="entry name" value="Ankyrin_rpt"/>
</dbReference>
<dbReference type="EMBL" id="LSRQ01000401">
    <property type="protein sequence ID" value="OAY83060.1"/>
    <property type="molecule type" value="Genomic_DNA"/>
</dbReference>
<feature type="compositionally biased region" description="Pro residues" evidence="4">
    <location>
        <begin position="211"/>
        <end position="232"/>
    </location>
</feature>
<evidence type="ECO:0000256" key="2">
    <source>
        <dbReference type="ARBA" id="ARBA00023043"/>
    </source>
</evidence>
<evidence type="ECO:0000313" key="5">
    <source>
        <dbReference type="EMBL" id="OAY83060.1"/>
    </source>
</evidence>
<gene>
    <name evidence="5" type="ORF">ACMD2_25038</name>
</gene>
<keyword evidence="2 3" id="KW-0040">ANK repeat</keyword>
<feature type="region of interest" description="Disordered" evidence="4">
    <location>
        <begin position="117"/>
        <end position="256"/>
    </location>
</feature>
<feature type="repeat" description="ANK" evidence="3">
    <location>
        <begin position="89"/>
        <end position="112"/>
    </location>
</feature>
<dbReference type="PROSITE" id="PS50297">
    <property type="entry name" value="ANK_REP_REGION"/>
    <property type="match status" value="1"/>
</dbReference>
<dbReference type="Proteomes" id="UP000092600">
    <property type="component" value="Unassembled WGS sequence"/>
</dbReference>
<dbReference type="Gene3D" id="1.25.40.20">
    <property type="entry name" value="Ankyrin repeat-containing domain"/>
    <property type="match status" value="2"/>
</dbReference>
<dbReference type="SMART" id="SM00248">
    <property type="entry name" value="ANK"/>
    <property type="match status" value="3"/>
</dbReference>
<protein>
    <submittedName>
        <fullName evidence="5">Ankyrin repeat-containing protein</fullName>
    </submittedName>
</protein>
<evidence type="ECO:0000313" key="6">
    <source>
        <dbReference type="Proteomes" id="UP000092600"/>
    </source>
</evidence>
<feature type="compositionally biased region" description="Low complexity" evidence="4">
    <location>
        <begin position="167"/>
        <end position="178"/>
    </location>
</feature>
<dbReference type="PANTHER" id="PTHR24186:SF50">
    <property type="entry name" value="ANKYRIN REPEAT-CONTAINING PROTEIN ITN1-LIKE ISOFORM X1"/>
    <property type="match status" value="1"/>
</dbReference>
<reference evidence="5 6" key="1">
    <citation type="journal article" date="2016" name="DNA Res.">
        <title>The draft genome of MD-2 pineapple using hybrid error correction of long reads.</title>
        <authorList>
            <person name="Redwan R.M."/>
            <person name="Saidin A."/>
            <person name="Kumar S.V."/>
        </authorList>
    </citation>
    <scope>NUCLEOTIDE SEQUENCE [LARGE SCALE GENOMIC DNA]</scope>
    <source>
        <strain evidence="6">cv. MD2</strain>
        <tissue evidence="5">Leaf</tissue>
    </source>
</reference>
<name>A0A199W2D2_ANACO</name>
<evidence type="ECO:0000256" key="1">
    <source>
        <dbReference type="ARBA" id="ARBA00022737"/>
    </source>
</evidence>
<dbReference type="SUPFAM" id="SSF48403">
    <property type="entry name" value="Ankyrin repeat"/>
    <property type="match status" value="1"/>
</dbReference>
<dbReference type="Pfam" id="PF12796">
    <property type="entry name" value="Ank_2"/>
    <property type="match status" value="2"/>
</dbReference>
<dbReference type="InterPro" id="IPR036770">
    <property type="entry name" value="Ankyrin_rpt-contain_sf"/>
</dbReference>
<comment type="caution">
    <text evidence="5">The sequence shown here is derived from an EMBL/GenBank/DDBJ whole genome shotgun (WGS) entry which is preliminary data.</text>
</comment>
<dbReference type="AlphaFoldDB" id="A0A199W2D2"/>
<sequence>MVCELLKHDTSSAYVPDANGLCPVHVASSWGRSDIVRELIGRCPDMDELVDNEGRNFLHVAVVHNRAEIVNFVCQRPLLVKMMNAEDSNGNTPLHLAVASENHRIMSLLLENKSVHPRIINKNGQTPLGHERRWHPKSPPPPNPSPPLPPPSPAPASRPPPPPPPRASSASSWESLPSLSPPRPEPPKRRRRRRRQPPQEPPKPEPERPKSAPPPPPKPGPEPPKPAPPPPPKPERPPAPRPRPLLPIEGGKANKR</sequence>
<dbReference type="PANTHER" id="PTHR24186">
    <property type="entry name" value="PROTEIN PHOSPHATASE 1 REGULATORY SUBUNIT"/>
    <property type="match status" value="1"/>
</dbReference>
<dbReference type="PRINTS" id="PR01217">
    <property type="entry name" value="PRICHEXTENSN"/>
</dbReference>
<organism evidence="5 6">
    <name type="scientific">Ananas comosus</name>
    <name type="common">Pineapple</name>
    <name type="synonym">Ananas ananas</name>
    <dbReference type="NCBI Taxonomy" id="4615"/>
    <lineage>
        <taxon>Eukaryota</taxon>
        <taxon>Viridiplantae</taxon>
        <taxon>Streptophyta</taxon>
        <taxon>Embryophyta</taxon>
        <taxon>Tracheophyta</taxon>
        <taxon>Spermatophyta</taxon>
        <taxon>Magnoliopsida</taxon>
        <taxon>Liliopsida</taxon>
        <taxon>Poales</taxon>
        <taxon>Bromeliaceae</taxon>
        <taxon>Bromelioideae</taxon>
        <taxon>Ananas</taxon>
    </lineage>
</organism>
<dbReference type="GO" id="GO:0005886">
    <property type="term" value="C:plasma membrane"/>
    <property type="evidence" value="ECO:0007669"/>
    <property type="project" value="TreeGrafter"/>
</dbReference>
<keyword evidence="1" id="KW-0677">Repeat</keyword>
<evidence type="ECO:0000256" key="3">
    <source>
        <dbReference type="PROSITE-ProRule" id="PRU00023"/>
    </source>
</evidence>